<name>A0A7Y5ZXY8_9CELL</name>
<dbReference type="RefSeq" id="WP_175346042.1">
    <property type="nucleotide sequence ID" value="NZ_JABMCI010000042.1"/>
</dbReference>
<dbReference type="AlphaFoldDB" id="A0A7Y5ZXY8"/>
<organism evidence="1 2">
    <name type="scientific">Cellulomonas humilata</name>
    <dbReference type="NCBI Taxonomy" id="144055"/>
    <lineage>
        <taxon>Bacteria</taxon>
        <taxon>Bacillati</taxon>
        <taxon>Actinomycetota</taxon>
        <taxon>Actinomycetes</taxon>
        <taxon>Micrococcales</taxon>
        <taxon>Cellulomonadaceae</taxon>
        <taxon>Cellulomonas</taxon>
    </lineage>
</organism>
<sequence>MAEPIDVGAAHAAVAGTDFEVVYAVAPGGVEGGYLIPMGLMVDGRTAAVQVPAGASDGGPWLAAPMSVGVLDGGTFTPFAAAAAIEGDHPRQAFDLSVADGVTAWLESDSTNVGTPRWRVFSAGRDGRTTLVARAEEVGDGGTSMTDATALWHGRVYWAAGEPGRMDVYSRAADGTGPVVSVATGASQPAAAGTGVAVVRSERDDTALAPGEARVELVVDGREQHAVVTWSGDPGSSVVDLVADGAVLAFVTITSTQSGGRLYVLDAAARTARTVELRGSGREASVALCDGRLQWSEADGQGLGSSAPTYVLDVASGDLASIDVDHAYAGAFCGGGYLAWKQLDAATGMSASTVVARWDR</sequence>
<proteinExistence type="predicted"/>
<accession>A0A7Y5ZXY8</accession>
<protein>
    <recommendedName>
        <fullName evidence="3">Lipoprotein LpqB beta-propeller domain-containing protein</fullName>
    </recommendedName>
</protein>
<keyword evidence="2" id="KW-1185">Reference proteome</keyword>
<reference evidence="1 2" key="1">
    <citation type="submission" date="2020-05" db="EMBL/GenBank/DDBJ databases">
        <title>Genome Sequencing of Type Strains.</title>
        <authorList>
            <person name="Lemaire J.F."/>
            <person name="Inderbitzin P."/>
            <person name="Gregorio O.A."/>
            <person name="Collins S.B."/>
            <person name="Wespe N."/>
            <person name="Knight-Connoni V."/>
        </authorList>
    </citation>
    <scope>NUCLEOTIDE SEQUENCE [LARGE SCALE GENOMIC DNA]</scope>
    <source>
        <strain evidence="1 2">ATCC 25174</strain>
    </source>
</reference>
<gene>
    <name evidence="1" type="ORF">HP550_02595</name>
</gene>
<dbReference type="EMBL" id="JABMCI010000042">
    <property type="protein sequence ID" value="NUU16139.1"/>
    <property type="molecule type" value="Genomic_DNA"/>
</dbReference>
<evidence type="ECO:0008006" key="3">
    <source>
        <dbReference type="Google" id="ProtNLM"/>
    </source>
</evidence>
<evidence type="ECO:0000313" key="2">
    <source>
        <dbReference type="Proteomes" id="UP000565724"/>
    </source>
</evidence>
<comment type="caution">
    <text evidence="1">The sequence shown here is derived from an EMBL/GenBank/DDBJ whole genome shotgun (WGS) entry which is preliminary data.</text>
</comment>
<dbReference type="Proteomes" id="UP000565724">
    <property type="component" value="Unassembled WGS sequence"/>
</dbReference>
<evidence type="ECO:0000313" key="1">
    <source>
        <dbReference type="EMBL" id="NUU16139.1"/>
    </source>
</evidence>